<dbReference type="Proteomes" id="UP000298663">
    <property type="component" value="Unassembled WGS sequence"/>
</dbReference>
<proteinExistence type="predicted"/>
<reference evidence="1 2" key="2">
    <citation type="journal article" date="2019" name="G3 (Bethesda)">
        <title>Hybrid Assembly of the Genome of the Entomopathogenic Nematode Steinernema carpocapsae Identifies the X-Chromosome.</title>
        <authorList>
            <person name="Serra L."/>
            <person name="Macchietto M."/>
            <person name="Macias-Munoz A."/>
            <person name="McGill C.J."/>
            <person name="Rodriguez I.M."/>
            <person name="Rodriguez B."/>
            <person name="Murad R."/>
            <person name="Mortazavi A."/>
        </authorList>
    </citation>
    <scope>NUCLEOTIDE SEQUENCE [LARGE SCALE GENOMIC DNA]</scope>
    <source>
        <strain evidence="1 2">ALL</strain>
    </source>
</reference>
<dbReference type="AlphaFoldDB" id="A0A4V6A2S2"/>
<comment type="caution">
    <text evidence="1">The sequence shown here is derived from an EMBL/GenBank/DDBJ whole genome shotgun (WGS) entry which is preliminary data.</text>
</comment>
<sequence>MAPRECNLVNSIKVGAKTGQKRFGRRKRIPGITFSTSPHIARFLGCFQVCTRWGTRQMVFTVGVTANSAKRSFRGVNRDWREEFYRKPDQEYDSGYKAIQDSKDRQLISAT</sequence>
<evidence type="ECO:0000313" key="2">
    <source>
        <dbReference type="Proteomes" id="UP000298663"/>
    </source>
</evidence>
<organism evidence="1 2">
    <name type="scientific">Steinernema carpocapsae</name>
    <name type="common">Entomopathogenic nematode</name>
    <dbReference type="NCBI Taxonomy" id="34508"/>
    <lineage>
        <taxon>Eukaryota</taxon>
        <taxon>Metazoa</taxon>
        <taxon>Ecdysozoa</taxon>
        <taxon>Nematoda</taxon>
        <taxon>Chromadorea</taxon>
        <taxon>Rhabditida</taxon>
        <taxon>Tylenchina</taxon>
        <taxon>Panagrolaimomorpha</taxon>
        <taxon>Strongyloidoidea</taxon>
        <taxon>Steinernematidae</taxon>
        <taxon>Steinernema</taxon>
    </lineage>
</organism>
<reference evidence="1 2" key="1">
    <citation type="journal article" date="2015" name="Genome Biol.">
        <title>Comparative genomics of Steinernema reveals deeply conserved gene regulatory networks.</title>
        <authorList>
            <person name="Dillman A.R."/>
            <person name="Macchietto M."/>
            <person name="Porter C.F."/>
            <person name="Rogers A."/>
            <person name="Williams B."/>
            <person name="Antoshechkin I."/>
            <person name="Lee M.M."/>
            <person name="Goodwin Z."/>
            <person name="Lu X."/>
            <person name="Lewis E.E."/>
            <person name="Goodrich-Blair H."/>
            <person name="Stock S.P."/>
            <person name="Adams B.J."/>
            <person name="Sternberg P.W."/>
            <person name="Mortazavi A."/>
        </authorList>
    </citation>
    <scope>NUCLEOTIDE SEQUENCE [LARGE SCALE GENOMIC DNA]</scope>
    <source>
        <strain evidence="1 2">ALL</strain>
    </source>
</reference>
<name>A0A4V6A2S2_STECR</name>
<keyword evidence="2" id="KW-1185">Reference proteome</keyword>
<accession>A0A4V6A2S2</accession>
<gene>
    <name evidence="1" type="ORF">L596_014357</name>
</gene>
<dbReference type="EMBL" id="AZBU02000004">
    <property type="protein sequence ID" value="TKR80255.1"/>
    <property type="molecule type" value="Genomic_DNA"/>
</dbReference>
<protein>
    <submittedName>
        <fullName evidence="1">Uncharacterized protein</fullName>
    </submittedName>
</protein>
<evidence type="ECO:0000313" key="1">
    <source>
        <dbReference type="EMBL" id="TKR80255.1"/>
    </source>
</evidence>